<comment type="caution">
    <text evidence="2">The sequence shown here is derived from an EMBL/GenBank/DDBJ whole genome shotgun (WGS) entry which is preliminary data.</text>
</comment>
<feature type="non-terminal residue" evidence="2">
    <location>
        <position position="1"/>
    </location>
</feature>
<protein>
    <submittedName>
        <fullName evidence="2">Uncharacterized protein</fullName>
    </submittedName>
</protein>
<reference evidence="2" key="1">
    <citation type="submission" date="2023-10" db="EMBL/GenBank/DDBJ databases">
        <authorList>
            <person name="Chen Y."/>
            <person name="Shah S."/>
            <person name="Dougan E. K."/>
            <person name="Thang M."/>
            <person name="Chan C."/>
        </authorList>
    </citation>
    <scope>NUCLEOTIDE SEQUENCE [LARGE SCALE GENOMIC DNA]</scope>
</reference>
<feature type="compositionally biased region" description="Polar residues" evidence="1">
    <location>
        <begin position="119"/>
        <end position="153"/>
    </location>
</feature>
<evidence type="ECO:0000313" key="2">
    <source>
        <dbReference type="EMBL" id="CAK0882238.1"/>
    </source>
</evidence>
<gene>
    <name evidence="2" type="ORF">PCOR1329_LOCUS64809</name>
</gene>
<keyword evidence="3" id="KW-1185">Reference proteome</keyword>
<name>A0ABN9W7S8_9DINO</name>
<accession>A0ABN9W7S8</accession>
<feature type="compositionally biased region" description="Basic and acidic residues" evidence="1">
    <location>
        <begin position="1"/>
        <end position="19"/>
    </location>
</feature>
<evidence type="ECO:0000313" key="3">
    <source>
        <dbReference type="Proteomes" id="UP001189429"/>
    </source>
</evidence>
<dbReference type="Proteomes" id="UP001189429">
    <property type="component" value="Unassembled WGS sequence"/>
</dbReference>
<feature type="non-terminal residue" evidence="2">
    <location>
        <position position="175"/>
    </location>
</feature>
<evidence type="ECO:0000256" key="1">
    <source>
        <dbReference type="SAM" id="MobiDB-lite"/>
    </source>
</evidence>
<feature type="region of interest" description="Disordered" evidence="1">
    <location>
        <begin position="1"/>
        <end position="175"/>
    </location>
</feature>
<proteinExistence type="predicted"/>
<feature type="compositionally biased region" description="Basic residues" evidence="1">
    <location>
        <begin position="105"/>
        <end position="118"/>
    </location>
</feature>
<dbReference type="EMBL" id="CAUYUJ010018281">
    <property type="protein sequence ID" value="CAK0882238.1"/>
    <property type="molecule type" value="Genomic_DNA"/>
</dbReference>
<organism evidence="2 3">
    <name type="scientific">Prorocentrum cordatum</name>
    <dbReference type="NCBI Taxonomy" id="2364126"/>
    <lineage>
        <taxon>Eukaryota</taxon>
        <taxon>Sar</taxon>
        <taxon>Alveolata</taxon>
        <taxon>Dinophyceae</taxon>
        <taxon>Prorocentrales</taxon>
        <taxon>Prorocentraceae</taxon>
        <taxon>Prorocentrum</taxon>
    </lineage>
</organism>
<sequence>EPKEMKVKTRRARESRLESDQPTVALKRKEKKKPHEGEKKRRKEKTAARREATSPSKSYQPMGPKLKGRRAAQQESEQSESFKPKVKNATQLRLTMAGQPETPRRRSPLKHWEKKRKNMNTQEKTAQHNYSMKQMRSASRTRSRGTELSQSASIPRDSRGRTANGKSKHEYAKEQ</sequence>
<feature type="compositionally biased region" description="Basic and acidic residues" evidence="1">
    <location>
        <begin position="33"/>
        <end position="52"/>
    </location>
</feature>